<dbReference type="Pfam" id="PF02769">
    <property type="entry name" value="AIRS_C"/>
    <property type="match status" value="1"/>
</dbReference>
<dbReference type="GO" id="GO:0019033">
    <property type="term" value="C:viral tegument"/>
    <property type="evidence" value="ECO:0007669"/>
    <property type="project" value="UniProtKB-SubCell"/>
</dbReference>
<keyword evidence="8" id="KW-1185">Reference proteome</keyword>
<dbReference type="SUPFAM" id="SSF52317">
    <property type="entry name" value="Class I glutamine amidotransferase-like"/>
    <property type="match status" value="1"/>
</dbReference>
<dbReference type="Proteomes" id="UP001147731">
    <property type="component" value="Segment"/>
</dbReference>
<feature type="domain" description="Tegument protein herpes virus N-terminal" evidence="5">
    <location>
        <begin position="241"/>
        <end position="516"/>
    </location>
</feature>
<dbReference type="Gene3D" id="3.90.650.10">
    <property type="entry name" value="PurM-like C-terminal domain"/>
    <property type="match status" value="1"/>
</dbReference>
<dbReference type="PANTHER" id="PTHR10099:SF1">
    <property type="entry name" value="PHOSPHORIBOSYLFORMYLGLYCINAMIDINE SYNTHASE"/>
    <property type="match status" value="1"/>
</dbReference>
<protein>
    <submittedName>
        <fullName evidence="7">Tegument protein G75</fullName>
    </submittedName>
</protein>
<evidence type="ECO:0000256" key="2">
    <source>
        <dbReference type="ARBA" id="ARBA00022580"/>
    </source>
</evidence>
<dbReference type="NCBIfam" id="TIGR01739">
    <property type="entry name" value="tegu_FGAM_synt"/>
    <property type="match status" value="1"/>
</dbReference>
<dbReference type="InterPro" id="IPR055181">
    <property type="entry name" value="FGAR-AT_PurM_N-like"/>
</dbReference>
<evidence type="ECO:0000313" key="8">
    <source>
        <dbReference type="Proteomes" id="UP001147731"/>
    </source>
</evidence>
<feature type="domain" description="FGAR-AT PurM N-terminal-like" evidence="6">
    <location>
        <begin position="669"/>
        <end position="789"/>
    </location>
</feature>
<evidence type="ECO:0000259" key="4">
    <source>
        <dbReference type="Pfam" id="PF02769"/>
    </source>
</evidence>
<comment type="subcellular location">
    <subcellularLocation>
        <location evidence="1">Virion tegument</location>
    </subcellularLocation>
</comment>
<dbReference type="InterPro" id="IPR029062">
    <property type="entry name" value="Class_I_gatase-like"/>
</dbReference>
<dbReference type="SUPFAM" id="SSF55326">
    <property type="entry name" value="PurM N-terminal domain-like"/>
    <property type="match status" value="1"/>
</dbReference>
<dbReference type="SMART" id="SM01211">
    <property type="entry name" value="GATase_5"/>
    <property type="match status" value="1"/>
</dbReference>
<dbReference type="Gene3D" id="3.30.1330.10">
    <property type="entry name" value="PurM-like, N-terminal domain"/>
    <property type="match status" value="1"/>
</dbReference>
<sequence>MAHEIQGLWLPDELTPDEETFVAYYSGRPGHLTLVPEGTRGFNLLWLIYGGPPTSIAERQQREVQMQLILSLMGPVLDYPQSTRRGPPYGGPHTVSFGYGPDLHRRGTTFSMELTSILTQLGMTTLQRVELGRHLLSRITQTLLEPIPPQFIRAFTTYTEMVPYRGLEPAGSPPEDVPPAEIPDVVREALMNSTAPDLLSLAIQASTGNNYNLARYFVMTNSCTVDIWGWQCSHQAFEPLEAYTHVHSTVDLGVRDLSNLLFHATLFPGGHTQAALTGMYATNPSLGPRAQGRRRRIMARGLGHASLLQGAGVPTLGGFLKTMDTTSTSHGNVMAICSISTTTAQDDITLRRMRPGQPVICLGRFDSTTMPDSYPGLYRDSADNVTRVLQTLQLVQQLAQGPVFSSMNRSHDPGLVERQLVALTPRMGVMLFLSRLPEEVHEHLPTNPSASLEERQEAISKYFLHVYSSLVFAVVADTWGPDVERKDVPMDVVSLAARLCDCPMMVLGRTIGQMGILVVDDLRQEGEPEAEVQTVMSMDLLPMSSPSVWLSTPSDHLGEVIREPVDWTLFNISSTILQLLRNPTVGSKEMFTRHMDRCSNGLVAQQAGVGPLDLPLSDYHIVLHSAMLADRVAPAEAGTVEVLSPDEARLMQRDVDGWVRSVHSTPGSMPAWRGQAMAMGEQAYKVAIDLVAGATYAIAEALTNLMFSPVSKLQDVILTAAVVWSQEPSHAQALQRCLFTCKEFCRDLGVGLCFTSGGASRPLSERTLHLTPREETVEVVQFNSIVFTASAEVKASRYRVTPDLKDQGNMLVYLTVSQHCLIEGSVFEHQFLFCRNPIPSLDPAKLSSLFCLVKLLMSKRLIVSGHDIGDGGLLVAAIEMALAGCRGLNLTIPDHPNPLEILVSETPGALVEAPQDKLPYLLAAARDYNCIAHTLGTVGQEGQSQKVTVLQNDICIFQETLASLLVSWTSFADETWTMTAPHVDPGEEMHRKDHGMLKHNLAGLDYVCLKRQLRIFSCPRAPQRVVALVFPGSPPPYALMSAFQNVGFEVSCLTLDELKRGLSLQGFSGLITCQTTGCEASYVSARAWAAVIVNNPTAVATLSAFFGRLDTFSLCCGEVGFQLLTALGVIGRPETGHNSFGPLPPHRWLVNLERNVSGTYDSHWLNVHIPMNTKSIFLRVLRGTVLPCWAQGRYLGLRYERDGMEYTFRERGNIAITYHSQHSDERIYALHYPRNPTAHSTVAGLTSNSGRHTALLIDPALVFHPWQWQYKPKDLTHMTTSPWALAFQSMYVWCVKKVQLQDPM</sequence>
<keyword evidence="2" id="KW-0920">Virion tegument</keyword>
<dbReference type="GeneID" id="80540419"/>
<feature type="domain" description="PurM-like C-terminal" evidence="4">
    <location>
        <begin position="853"/>
        <end position="943"/>
    </location>
</feature>
<dbReference type="Pfam" id="PF12818">
    <property type="entry name" value="Tegument_dsDNA"/>
    <property type="match status" value="1"/>
</dbReference>
<evidence type="ECO:0000313" key="7">
    <source>
        <dbReference type="EMBL" id="QDQ69287.1"/>
    </source>
</evidence>
<dbReference type="KEGG" id="vg:80540419"/>
<evidence type="ECO:0000259" key="6">
    <source>
        <dbReference type="Pfam" id="PF22689"/>
    </source>
</evidence>
<evidence type="ECO:0000259" key="5">
    <source>
        <dbReference type="Pfam" id="PF12818"/>
    </source>
</evidence>
<dbReference type="Gene3D" id="3.40.50.880">
    <property type="match status" value="1"/>
</dbReference>
<organism evidence="7 8">
    <name type="scientific">Colobine gammaherpesvirus 1</name>
    <dbReference type="NCBI Taxonomy" id="2597325"/>
    <lineage>
        <taxon>Viruses</taxon>
        <taxon>Duplodnaviria</taxon>
        <taxon>Heunggongvirae</taxon>
        <taxon>Peploviricota</taxon>
        <taxon>Herviviricetes</taxon>
        <taxon>Herpesvirales</taxon>
        <taxon>Orthoherpesviridae</taxon>
        <taxon>Gammaherpesvirinae</taxon>
        <taxon>Rhadinovirus</taxon>
        <taxon>Rhadinovirus colobinegamma1</taxon>
    </lineage>
</organism>
<dbReference type="InterPro" id="IPR010077">
    <property type="entry name" value="Herpes_virus_tegument"/>
</dbReference>
<dbReference type="InterPro" id="IPR036921">
    <property type="entry name" value="PurM-like_N_sf"/>
</dbReference>
<dbReference type="GO" id="GO:0006164">
    <property type="term" value="P:purine nucleotide biosynthetic process"/>
    <property type="evidence" value="ECO:0007669"/>
    <property type="project" value="TreeGrafter"/>
</dbReference>
<keyword evidence="3" id="KW-0946">Virion</keyword>
<reference evidence="7" key="1">
    <citation type="journal article" date="2019" name="Emerg. Infect. Dis.">
        <title>Novel Virus Related to Kaposi's Sarcoma-Associated Herpesvirus from Colobus Monkey.</title>
        <authorList>
            <person name="Dhingra A."/>
            <person name="Ganzenmueller T."/>
            <person name="Hage E."/>
            <person name="Suarez N.M."/>
            <person name="Matz-Rensing K."/>
            <person name="Widmer D."/>
            <person name="Pohlmann S."/>
            <person name="Davison A.J."/>
            <person name="Schulz T.F."/>
            <person name="Kaul A."/>
        </authorList>
    </citation>
    <scope>NUCLEOTIDE SEQUENCE</scope>
    <source>
        <strain evidence="7">Hannover</strain>
    </source>
</reference>
<dbReference type="GO" id="GO:0004642">
    <property type="term" value="F:phosphoribosylformylglycinamidine synthase activity"/>
    <property type="evidence" value="ECO:0007669"/>
    <property type="project" value="TreeGrafter"/>
</dbReference>
<name>A0A5B8G8H9_9GAMA</name>
<dbReference type="GO" id="GO:0043657">
    <property type="term" value="C:host cell"/>
    <property type="evidence" value="ECO:0007669"/>
    <property type="project" value="GOC"/>
</dbReference>
<dbReference type="InterPro" id="IPR024346">
    <property type="entry name" value="Tegument_herpes_virus_N"/>
</dbReference>
<proteinExistence type="predicted"/>
<dbReference type="PANTHER" id="PTHR10099">
    <property type="entry name" value="PHOSPHORIBOSYLFORMYLGLYCINAMIDINE SYNTHASE"/>
    <property type="match status" value="1"/>
</dbReference>
<gene>
    <name evidence="7" type="primary">ORF75</name>
</gene>
<dbReference type="EMBL" id="MH932584">
    <property type="protein sequence ID" value="QDQ69287.1"/>
    <property type="molecule type" value="Genomic_DNA"/>
</dbReference>
<evidence type="ECO:0000256" key="1">
    <source>
        <dbReference type="ARBA" id="ARBA00004535"/>
    </source>
</evidence>
<dbReference type="Pfam" id="PF13507">
    <property type="entry name" value="GATase_5"/>
    <property type="match status" value="1"/>
</dbReference>
<dbReference type="SUPFAM" id="SSF56042">
    <property type="entry name" value="PurM C-terminal domain-like"/>
    <property type="match status" value="1"/>
</dbReference>
<evidence type="ECO:0000256" key="3">
    <source>
        <dbReference type="ARBA" id="ARBA00022844"/>
    </source>
</evidence>
<dbReference type="GO" id="GO:0075733">
    <property type="term" value="P:intracellular transport of virus"/>
    <property type="evidence" value="ECO:0007669"/>
    <property type="project" value="InterPro"/>
</dbReference>
<accession>A0A5B8G8H9</accession>
<dbReference type="Pfam" id="PF22689">
    <property type="entry name" value="FGAR-AT_PurM_N-like"/>
    <property type="match status" value="1"/>
</dbReference>
<dbReference type="InterPro" id="IPR036676">
    <property type="entry name" value="PurM-like_C_sf"/>
</dbReference>
<dbReference type="RefSeq" id="YP_010801707.1">
    <property type="nucleotide sequence ID" value="NC_076967.1"/>
</dbReference>
<dbReference type="InterPro" id="IPR010918">
    <property type="entry name" value="PurM-like_C_dom"/>
</dbReference>